<evidence type="ECO:0000259" key="1">
    <source>
        <dbReference type="Pfam" id="PF02036"/>
    </source>
</evidence>
<dbReference type="RefSeq" id="WP_203904912.1">
    <property type="nucleotide sequence ID" value="NZ_BOPF01000049.1"/>
</dbReference>
<sequence length="150" mass="16180">MPDLSNIDDYADIAPAQFAALVKQTSDRELAQILSGPHRKTILDNIFTRMPEQFRPDRAGSTRAVIHWVIAGGADGPDTYEVRVADGKCETSLAPTVEDPDLAITIGPVEFVKVVSGNANPMMMFMTGKIKATNLPLAANVQNLFAVPKA</sequence>
<dbReference type="InterPro" id="IPR036527">
    <property type="entry name" value="SCP2_sterol-bd_dom_sf"/>
</dbReference>
<organism evidence="2 3">
    <name type="scientific">Virgisporangium aliadipatigenens</name>
    <dbReference type="NCBI Taxonomy" id="741659"/>
    <lineage>
        <taxon>Bacteria</taxon>
        <taxon>Bacillati</taxon>
        <taxon>Actinomycetota</taxon>
        <taxon>Actinomycetes</taxon>
        <taxon>Micromonosporales</taxon>
        <taxon>Micromonosporaceae</taxon>
        <taxon>Virgisporangium</taxon>
    </lineage>
</organism>
<proteinExistence type="predicted"/>
<keyword evidence="3" id="KW-1185">Reference proteome</keyword>
<protein>
    <recommendedName>
        <fullName evidence="1">SCP2 domain-containing protein</fullName>
    </recommendedName>
</protein>
<reference evidence="2" key="1">
    <citation type="submission" date="2021-01" db="EMBL/GenBank/DDBJ databases">
        <title>Whole genome shotgun sequence of Virgisporangium aliadipatigenens NBRC 105644.</title>
        <authorList>
            <person name="Komaki H."/>
            <person name="Tamura T."/>
        </authorList>
    </citation>
    <scope>NUCLEOTIDE SEQUENCE</scope>
    <source>
        <strain evidence="2">NBRC 105644</strain>
    </source>
</reference>
<accession>A0A8J3YXF9</accession>
<dbReference type="Pfam" id="PF02036">
    <property type="entry name" value="SCP2"/>
    <property type="match status" value="1"/>
</dbReference>
<feature type="domain" description="SCP2" evidence="1">
    <location>
        <begin position="54"/>
        <end position="145"/>
    </location>
</feature>
<dbReference type="SUPFAM" id="SSF55718">
    <property type="entry name" value="SCP-like"/>
    <property type="match status" value="1"/>
</dbReference>
<dbReference type="AlphaFoldDB" id="A0A8J3YXF9"/>
<dbReference type="EMBL" id="BOPF01000049">
    <property type="protein sequence ID" value="GIJ51515.1"/>
    <property type="molecule type" value="Genomic_DNA"/>
</dbReference>
<comment type="caution">
    <text evidence="2">The sequence shown here is derived from an EMBL/GenBank/DDBJ whole genome shotgun (WGS) entry which is preliminary data.</text>
</comment>
<gene>
    <name evidence="2" type="ORF">Val02_84010</name>
</gene>
<dbReference type="Proteomes" id="UP000619260">
    <property type="component" value="Unassembled WGS sequence"/>
</dbReference>
<evidence type="ECO:0000313" key="3">
    <source>
        <dbReference type="Proteomes" id="UP000619260"/>
    </source>
</evidence>
<name>A0A8J3YXF9_9ACTN</name>
<dbReference type="InterPro" id="IPR003033">
    <property type="entry name" value="SCP2_sterol-bd_dom"/>
</dbReference>
<dbReference type="Gene3D" id="3.30.1050.10">
    <property type="entry name" value="SCP2 sterol-binding domain"/>
    <property type="match status" value="1"/>
</dbReference>
<evidence type="ECO:0000313" key="2">
    <source>
        <dbReference type="EMBL" id="GIJ51515.1"/>
    </source>
</evidence>